<sequence length="230" mass="24737">MTHDHSYADLDVFFPGYDLIVALQQAFLKHRLCDKSRRRCPELGGTHPWTLVELSCPVSGEVVSGIVVSADPIPGGWDLTQCFAIFTGEDLYTGAFRSIDPTQYAVRQIGNVPGRYALSGRSAVVPLLNLVAVATADWSALPDTVARTVSPGGVSSSQDFPEAFVCIHDGDDERYGLVTKGIADGHGGWNLELPTEIFVSTGDIISVVPGGDTWIELIHDVEPDGLARRG</sequence>
<name>A0AAN4R5I0_9PROT</name>
<dbReference type="EMBL" id="BJVS01000010">
    <property type="protein sequence ID" value="GEL54812.1"/>
    <property type="molecule type" value="Genomic_DNA"/>
</dbReference>
<gene>
    <name evidence="1" type="ORF">ABO01nite_28190</name>
</gene>
<proteinExistence type="predicted"/>
<evidence type="ECO:0000313" key="2">
    <source>
        <dbReference type="Proteomes" id="UP000321287"/>
    </source>
</evidence>
<comment type="caution">
    <text evidence="1">The sequence shown here is derived from an EMBL/GenBank/DDBJ whole genome shotgun (WGS) entry which is preliminary data.</text>
</comment>
<accession>A0AAN4R5I0</accession>
<reference evidence="1 2" key="1">
    <citation type="submission" date="2019-07" db="EMBL/GenBank/DDBJ databases">
        <title>Whole genome shotgun sequence of Asaia bogorensis NBRC 16594.</title>
        <authorList>
            <person name="Hosoyama A."/>
            <person name="Uohara A."/>
            <person name="Ohji S."/>
            <person name="Ichikawa N."/>
        </authorList>
    </citation>
    <scope>NUCLEOTIDE SEQUENCE [LARGE SCALE GENOMIC DNA]</scope>
    <source>
        <strain evidence="1 2">NBRC 16594</strain>
    </source>
</reference>
<dbReference type="RefSeq" id="WP_146926743.1">
    <property type="nucleotide sequence ID" value="NZ_BAPU01000063.1"/>
</dbReference>
<protein>
    <submittedName>
        <fullName evidence="1">Uncharacterized protein</fullName>
    </submittedName>
</protein>
<keyword evidence="2" id="KW-1185">Reference proteome</keyword>
<organism evidence="1 2">
    <name type="scientific">Asaia bogorensis NBRC 16594</name>
    <dbReference type="NCBI Taxonomy" id="1231624"/>
    <lineage>
        <taxon>Bacteria</taxon>
        <taxon>Pseudomonadati</taxon>
        <taxon>Pseudomonadota</taxon>
        <taxon>Alphaproteobacteria</taxon>
        <taxon>Acetobacterales</taxon>
        <taxon>Acetobacteraceae</taxon>
        <taxon>Asaia</taxon>
    </lineage>
</organism>
<dbReference type="Proteomes" id="UP000321287">
    <property type="component" value="Unassembled WGS sequence"/>
</dbReference>
<evidence type="ECO:0000313" key="1">
    <source>
        <dbReference type="EMBL" id="GEL54812.1"/>
    </source>
</evidence>
<dbReference type="AlphaFoldDB" id="A0AAN4R5I0"/>